<dbReference type="PANTHER" id="PTHR21666:SF292">
    <property type="entry name" value="MUREIN DD-ENDOPEPTIDASE MEPM"/>
    <property type="match status" value="1"/>
</dbReference>
<dbReference type="InterPro" id="IPR007340">
    <property type="entry name" value="LysM_Opacity-associatedA"/>
</dbReference>
<keyword evidence="3" id="KW-0645">Protease</keyword>
<dbReference type="OrthoDB" id="9805070at2"/>
<dbReference type="Pfam" id="PF19425">
    <property type="entry name" value="Csd3_N2"/>
    <property type="match status" value="1"/>
</dbReference>
<dbReference type="STRING" id="152573.SAMN04488051_101330"/>
<keyword evidence="6" id="KW-0862">Zinc</keyword>
<evidence type="ECO:0000256" key="2">
    <source>
        <dbReference type="ARBA" id="ARBA00004196"/>
    </source>
</evidence>
<dbReference type="Pfam" id="PF01551">
    <property type="entry name" value="Peptidase_M23"/>
    <property type="match status" value="1"/>
</dbReference>
<feature type="domain" description="LysM" evidence="8">
    <location>
        <begin position="90"/>
        <end position="138"/>
    </location>
</feature>
<dbReference type="Gene3D" id="2.70.70.10">
    <property type="entry name" value="Glucose Permease (Domain IIA)"/>
    <property type="match status" value="1"/>
</dbReference>
<dbReference type="AlphaFoldDB" id="A0A1H3XQF4"/>
<dbReference type="InterPro" id="IPR011055">
    <property type="entry name" value="Dup_hybrid_motif"/>
</dbReference>
<dbReference type="GO" id="GO:0006508">
    <property type="term" value="P:proteolysis"/>
    <property type="evidence" value="ECO:0007669"/>
    <property type="project" value="UniProtKB-KW"/>
</dbReference>
<keyword evidence="7" id="KW-0482">Metalloprotease</keyword>
<dbReference type="GO" id="GO:0004222">
    <property type="term" value="F:metalloendopeptidase activity"/>
    <property type="evidence" value="ECO:0007669"/>
    <property type="project" value="TreeGrafter"/>
</dbReference>
<evidence type="ECO:0000256" key="6">
    <source>
        <dbReference type="ARBA" id="ARBA00022833"/>
    </source>
</evidence>
<dbReference type="Pfam" id="PF04225">
    <property type="entry name" value="LysM_OapA"/>
    <property type="match status" value="1"/>
</dbReference>
<reference evidence="9 10" key="1">
    <citation type="submission" date="2016-10" db="EMBL/GenBank/DDBJ databases">
        <authorList>
            <person name="de Groot N.N."/>
        </authorList>
    </citation>
    <scope>NUCLEOTIDE SEQUENCE [LARGE SCALE GENOMIC DNA]</scope>
    <source>
        <strain evidence="9 10">CGMCC 1.3430</strain>
    </source>
</reference>
<keyword evidence="10" id="KW-1185">Reference proteome</keyword>
<evidence type="ECO:0000256" key="7">
    <source>
        <dbReference type="ARBA" id="ARBA00023049"/>
    </source>
</evidence>
<evidence type="ECO:0000256" key="1">
    <source>
        <dbReference type="ARBA" id="ARBA00001947"/>
    </source>
</evidence>
<name>A0A1H3XQF4_ALKAM</name>
<dbReference type="InterPro" id="IPR045834">
    <property type="entry name" value="Csd3_N2"/>
</dbReference>
<sequence>MPGLVSQLTAKLPQQHRWALLSLVLLSATIVFWPRPSHTPAAVSAALLPSQLQASWQPWSLEQKVQRQLQKLQQAMAAELSSQSTNALVRHYTIEPGDSLSRIFSRQGLSQQQLHQLMAADQSLLALDVIRPGHSLTFQLDKQQQLQSMELLLHAGHRVLYQREDDGDFSYQELLNAGDWHSTTLVGDIQGSFYVSAKHAGLTDAEIATVQQLFRDRINFSRDIQTGARFQVVRSTNYVDDQATGQSRIEGVRLFNRRQQLSAFLHDNGQFYDANGESLEHAFMRIPLDRTFRISDDFNPRRLHPVTGRLRPHNGTDFATPIGTPVLAAADGTVIRVENHPFAGRYVEIQHHGHYKTRYLHLDRALVRAGQRVGRGQRIALSGASGRVTGAHLHYELHISDRPVNPMTATIPLAQPLPEDGRAAFFQRVAFMVKQMDEETLLAQQH</sequence>
<dbReference type="PANTHER" id="PTHR21666">
    <property type="entry name" value="PEPTIDASE-RELATED"/>
    <property type="match status" value="1"/>
</dbReference>
<dbReference type="GO" id="GO:0030313">
    <property type="term" value="C:cell envelope"/>
    <property type="evidence" value="ECO:0007669"/>
    <property type="project" value="UniProtKB-SubCell"/>
</dbReference>
<dbReference type="Proteomes" id="UP000198773">
    <property type="component" value="Unassembled WGS sequence"/>
</dbReference>
<dbReference type="FunFam" id="2.70.70.10:FF:000002">
    <property type="entry name" value="Murein DD-endopeptidase MepM"/>
    <property type="match status" value="1"/>
</dbReference>
<organism evidence="9 10">
    <name type="scientific">Alkalimonas amylolytica</name>
    <dbReference type="NCBI Taxonomy" id="152573"/>
    <lineage>
        <taxon>Bacteria</taxon>
        <taxon>Pseudomonadati</taxon>
        <taxon>Pseudomonadota</taxon>
        <taxon>Gammaproteobacteria</taxon>
        <taxon>Alkalimonas</taxon>
    </lineage>
</organism>
<dbReference type="EMBL" id="FNRM01000001">
    <property type="protein sequence ID" value="SEA01131.1"/>
    <property type="molecule type" value="Genomic_DNA"/>
</dbReference>
<proteinExistence type="predicted"/>
<protein>
    <submittedName>
        <fullName evidence="9">Murein DD-endopeptidase MepM and murein hydrolase activator NlpD, contain LysM domain</fullName>
    </submittedName>
</protein>
<dbReference type="Gene3D" id="3.10.450.350">
    <property type="match status" value="2"/>
</dbReference>
<dbReference type="CDD" id="cd12797">
    <property type="entry name" value="M23_peptidase"/>
    <property type="match status" value="1"/>
</dbReference>
<comment type="subcellular location">
    <subcellularLocation>
        <location evidence="2">Cell envelope</location>
    </subcellularLocation>
</comment>
<accession>A0A1H3XQF4</accession>
<dbReference type="PROSITE" id="PS51782">
    <property type="entry name" value="LYSM"/>
    <property type="match status" value="1"/>
</dbReference>
<dbReference type="InterPro" id="IPR016047">
    <property type="entry name" value="M23ase_b-sheet_dom"/>
</dbReference>
<evidence type="ECO:0000259" key="8">
    <source>
        <dbReference type="PROSITE" id="PS51782"/>
    </source>
</evidence>
<dbReference type="InterPro" id="IPR050570">
    <property type="entry name" value="Cell_wall_metabolism_enzyme"/>
</dbReference>
<dbReference type="InterPro" id="IPR018392">
    <property type="entry name" value="LysM"/>
</dbReference>
<evidence type="ECO:0000313" key="10">
    <source>
        <dbReference type="Proteomes" id="UP000198773"/>
    </source>
</evidence>
<dbReference type="GO" id="GO:0046872">
    <property type="term" value="F:metal ion binding"/>
    <property type="evidence" value="ECO:0007669"/>
    <property type="project" value="UniProtKB-KW"/>
</dbReference>
<evidence type="ECO:0000256" key="5">
    <source>
        <dbReference type="ARBA" id="ARBA00022801"/>
    </source>
</evidence>
<comment type="cofactor">
    <cofactor evidence="1">
        <name>Zn(2+)</name>
        <dbReference type="ChEBI" id="CHEBI:29105"/>
    </cofactor>
</comment>
<dbReference type="GO" id="GO:0042834">
    <property type="term" value="F:peptidoglycan binding"/>
    <property type="evidence" value="ECO:0007669"/>
    <property type="project" value="InterPro"/>
</dbReference>
<evidence type="ECO:0000313" key="9">
    <source>
        <dbReference type="EMBL" id="SEA01131.1"/>
    </source>
</evidence>
<dbReference type="RefSeq" id="WP_091338472.1">
    <property type="nucleotide sequence ID" value="NZ_FNRM01000001.1"/>
</dbReference>
<evidence type="ECO:0000256" key="4">
    <source>
        <dbReference type="ARBA" id="ARBA00022723"/>
    </source>
</evidence>
<keyword evidence="5 9" id="KW-0378">Hydrolase</keyword>
<evidence type="ECO:0000256" key="3">
    <source>
        <dbReference type="ARBA" id="ARBA00022670"/>
    </source>
</evidence>
<dbReference type="SUPFAM" id="SSF51261">
    <property type="entry name" value="Duplicated hybrid motif"/>
    <property type="match status" value="1"/>
</dbReference>
<gene>
    <name evidence="9" type="ORF">SAMN04488051_101330</name>
</gene>
<keyword evidence="4" id="KW-0479">Metal-binding</keyword>